<reference evidence="2 3" key="1">
    <citation type="submission" date="2019-03" db="EMBL/GenBank/DDBJ databases">
        <title>Draft genome sequences of novel Actinobacteria.</title>
        <authorList>
            <person name="Sahin N."/>
            <person name="Ay H."/>
            <person name="Saygin H."/>
        </authorList>
    </citation>
    <scope>NUCLEOTIDE SEQUENCE [LARGE SCALE GENOMIC DNA]</scope>
    <source>
        <strain evidence="2 3">KC310</strain>
    </source>
</reference>
<accession>A0A4R4VYW7</accession>
<dbReference type="AlphaFoldDB" id="A0A4R4VYW7"/>
<gene>
    <name evidence="2" type="ORF">E1292_12825</name>
</gene>
<organism evidence="2 3">
    <name type="scientific">Nonomuraea deserti</name>
    <dbReference type="NCBI Taxonomy" id="1848322"/>
    <lineage>
        <taxon>Bacteria</taxon>
        <taxon>Bacillati</taxon>
        <taxon>Actinomycetota</taxon>
        <taxon>Actinomycetes</taxon>
        <taxon>Streptosporangiales</taxon>
        <taxon>Streptosporangiaceae</taxon>
        <taxon>Nonomuraea</taxon>
    </lineage>
</organism>
<sequence>MGGRDEEHVARLAEIDVELPPILVDRRTMEVVDGAHRFMAAVLNGKESINVEFLDGTAEDAFLCAVEANVKHGLPLSRADRRAAAARIITSHPEMSDRAIAEVVGMAAKIVAEMRHMAQDVSSLPSARVGRDGRTRPLSTVEGRLKAAKMLEDQPRSSLREVAKISGISPNTVADVRRRLARGEDPIPEPYACDESRPDSRVSSARRRSESRPLRASLSTAVDPVSIVTKLACDPSMRHKQAGRQLLRVLQANASSLLESASLASAVPSHSVPILVQLARRYAQLWDEFAQELEGSARLMPESKARGASGL</sequence>
<dbReference type="EMBL" id="SMKO01000024">
    <property type="protein sequence ID" value="TDD07775.1"/>
    <property type="molecule type" value="Genomic_DNA"/>
</dbReference>
<feature type="region of interest" description="Disordered" evidence="1">
    <location>
        <begin position="184"/>
        <end position="217"/>
    </location>
</feature>
<proteinExistence type="predicted"/>
<name>A0A4R4VYW7_9ACTN</name>
<evidence type="ECO:0000313" key="2">
    <source>
        <dbReference type="EMBL" id="TDD07775.1"/>
    </source>
</evidence>
<comment type="caution">
    <text evidence="2">The sequence shown here is derived from an EMBL/GenBank/DDBJ whole genome shotgun (WGS) entry which is preliminary data.</text>
</comment>
<protein>
    <submittedName>
        <fullName evidence="2">Transcriptional regulator</fullName>
    </submittedName>
</protein>
<evidence type="ECO:0000256" key="1">
    <source>
        <dbReference type="SAM" id="MobiDB-lite"/>
    </source>
</evidence>
<dbReference type="Gene3D" id="3.90.1530.10">
    <property type="entry name" value="Conserved hypothetical protein from pyrococcus furiosus pfu- 392566-001, ParB domain"/>
    <property type="match status" value="1"/>
</dbReference>
<dbReference type="SUPFAM" id="SSF110849">
    <property type="entry name" value="ParB/Sulfiredoxin"/>
    <property type="match status" value="1"/>
</dbReference>
<dbReference type="Proteomes" id="UP000295258">
    <property type="component" value="Unassembled WGS sequence"/>
</dbReference>
<keyword evidence="3" id="KW-1185">Reference proteome</keyword>
<dbReference type="InterPro" id="IPR036086">
    <property type="entry name" value="ParB/Sulfiredoxin_sf"/>
</dbReference>
<evidence type="ECO:0000313" key="3">
    <source>
        <dbReference type="Proteomes" id="UP000295258"/>
    </source>
</evidence>